<proteinExistence type="predicted"/>
<comment type="caution">
    <text evidence="1">The sequence shown here is derived from an EMBL/GenBank/DDBJ whole genome shotgun (WGS) entry which is preliminary data.</text>
</comment>
<sequence length="40" mass="4761">MCGTFKKVTKKQEKPSIFLFITIKNIYKQKHFLDNDINIS</sequence>
<gene>
    <name evidence="1" type="ORF">EUBHAL_01415</name>
</gene>
<name>C0EVH7_9FIRM</name>
<dbReference type="AlphaFoldDB" id="C0EVH7"/>
<reference evidence="1 2" key="1">
    <citation type="submission" date="2009-01" db="EMBL/GenBank/DDBJ databases">
        <authorList>
            <person name="Fulton L."/>
            <person name="Clifton S."/>
            <person name="Fulton B."/>
            <person name="Xu J."/>
            <person name="Minx P."/>
            <person name="Pepin K.H."/>
            <person name="Johnson M."/>
            <person name="Bhonagiri V."/>
            <person name="Nash W.E."/>
            <person name="Mardis E.R."/>
            <person name="Wilson R.K."/>
        </authorList>
    </citation>
    <scope>NUCLEOTIDE SEQUENCE [LARGE SCALE GENOMIC DNA]</scope>
    <source>
        <strain evidence="1 2">DSM 3353</strain>
    </source>
</reference>
<evidence type="ECO:0000313" key="2">
    <source>
        <dbReference type="Proteomes" id="UP000003174"/>
    </source>
</evidence>
<organism evidence="1 2">
    <name type="scientific">Anaerobutyricum hallii DSM 3353</name>
    <dbReference type="NCBI Taxonomy" id="411469"/>
    <lineage>
        <taxon>Bacteria</taxon>
        <taxon>Bacillati</taxon>
        <taxon>Bacillota</taxon>
        <taxon>Clostridia</taxon>
        <taxon>Lachnospirales</taxon>
        <taxon>Lachnospiraceae</taxon>
        <taxon>Anaerobutyricum</taxon>
    </lineage>
</organism>
<dbReference type="Proteomes" id="UP000003174">
    <property type="component" value="Unassembled WGS sequence"/>
</dbReference>
<evidence type="ECO:0000313" key="1">
    <source>
        <dbReference type="EMBL" id="EEG36832.1"/>
    </source>
</evidence>
<dbReference type="EMBL" id="ACEP01000064">
    <property type="protein sequence ID" value="EEG36832.1"/>
    <property type="molecule type" value="Genomic_DNA"/>
</dbReference>
<protein>
    <submittedName>
        <fullName evidence="1">Uncharacterized protein</fullName>
    </submittedName>
</protein>
<accession>C0EVH7</accession>
<reference evidence="1 2" key="2">
    <citation type="submission" date="2009-02" db="EMBL/GenBank/DDBJ databases">
        <title>Draft genome sequence of Eubacterium hallii (DSM 3353).</title>
        <authorList>
            <person name="Sudarsanam P."/>
            <person name="Ley R."/>
            <person name="Guruge J."/>
            <person name="Turnbaugh P.J."/>
            <person name="Mahowald M."/>
            <person name="Liep D."/>
            <person name="Gordon J."/>
        </authorList>
    </citation>
    <scope>NUCLEOTIDE SEQUENCE [LARGE SCALE GENOMIC DNA]</scope>
    <source>
        <strain evidence="1 2">DSM 3353</strain>
    </source>
</reference>